<proteinExistence type="predicted"/>
<dbReference type="EMBL" id="JAXCGZ010004021">
    <property type="protein sequence ID" value="KAK7082443.1"/>
    <property type="molecule type" value="Genomic_DNA"/>
</dbReference>
<dbReference type="InterPro" id="IPR013761">
    <property type="entry name" value="SAM/pointed_sf"/>
</dbReference>
<feature type="compositionally biased region" description="Polar residues" evidence="1">
    <location>
        <begin position="240"/>
        <end position="252"/>
    </location>
</feature>
<evidence type="ECO:0000313" key="3">
    <source>
        <dbReference type="Proteomes" id="UP001381693"/>
    </source>
</evidence>
<name>A0AAN8XIT5_HALRR</name>
<accession>A0AAN8XIT5</accession>
<protein>
    <submittedName>
        <fullName evidence="2">Uncharacterized protein</fullName>
    </submittedName>
</protein>
<reference evidence="2 3" key="1">
    <citation type="submission" date="2023-11" db="EMBL/GenBank/DDBJ databases">
        <title>Halocaridina rubra genome assembly.</title>
        <authorList>
            <person name="Smith C."/>
        </authorList>
    </citation>
    <scope>NUCLEOTIDE SEQUENCE [LARGE SCALE GENOMIC DNA]</scope>
    <source>
        <strain evidence="2">EP-1</strain>
        <tissue evidence="2">Whole</tissue>
    </source>
</reference>
<dbReference type="SUPFAM" id="SSF47769">
    <property type="entry name" value="SAM/Pointed domain"/>
    <property type="match status" value="1"/>
</dbReference>
<comment type="caution">
    <text evidence="2">The sequence shown here is derived from an EMBL/GenBank/DDBJ whole genome shotgun (WGS) entry which is preliminary data.</text>
</comment>
<feature type="region of interest" description="Disordered" evidence="1">
    <location>
        <begin position="233"/>
        <end position="255"/>
    </location>
</feature>
<evidence type="ECO:0000256" key="1">
    <source>
        <dbReference type="SAM" id="MobiDB-lite"/>
    </source>
</evidence>
<dbReference type="AlphaFoldDB" id="A0AAN8XIT5"/>
<sequence length="362" mass="41271">MRLQHRETQIKRTQTGVETGNKNRFLESMNRLNGACGAPNYEDYGYGGPSTSSPPDCEDLEASFVSDETLLKGSDPIDDFCNTYLGSMDFGASKNLEGLEELESYNALNIEEWRTEDCLQWASDVCRKREINTYSVNLWIFENSTGADLLAFNAHHFCAALGDDYGPLFHQEFQIMRKKKKKKKKKDKEAVGTHQRVTARCINSLGTQSDRDREYDFEYDDSNKQYLGHNMQEHREDNSTDPATENSASTAVSVKIKTTTRRGEFPSDINRTEVRIYVAFAYMENNDLLLHQYCVQSTPSLLYKEWSSQSTHFTKRNMKGTDSFLAASSLVDSYNTQGGTEAVIMSPNGRKKDYYGVRERMT</sequence>
<keyword evidence="3" id="KW-1185">Reference proteome</keyword>
<dbReference type="Gene3D" id="1.10.150.50">
    <property type="entry name" value="Transcription Factor, Ets-1"/>
    <property type="match status" value="1"/>
</dbReference>
<gene>
    <name evidence="2" type="ORF">SK128_011127</name>
</gene>
<organism evidence="2 3">
    <name type="scientific">Halocaridina rubra</name>
    <name type="common">Hawaiian red shrimp</name>
    <dbReference type="NCBI Taxonomy" id="373956"/>
    <lineage>
        <taxon>Eukaryota</taxon>
        <taxon>Metazoa</taxon>
        <taxon>Ecdysozoa</taxon>
        <taxon>Arthropoda</taxon>
        <taxon>Crustacea</taxon>
        <taxon>Multicrustacea</taxon>
        <taxon>Malacostraca</taxon>
        <taxon>Eumalacostraca</taxon>
        <taxon>Eucarida</taxon>
        <taxon>Decapoda</taxon>
        <taxon>Pleocyemata</taxon>
        <taxon>Caridea</taxon>
        <taxon>Atyoidea</taxon>
        <taxon>Atyidae</taxon>
        <taxon>Halocaridina</taxon>
    </lineage>
</organism>
<dbReference type="Proteomes" id="UP001381693">
    <property type="component" value="Unassembled WGS sequence"/>
</dbReference>
<evidence type="ECO:0000313" key="2">
    <source>
        <dbReference type="EMBL" id="KAK7082443.1"/>
    </source>
</evidence>